<feature type="region of interest" description="Disordered" evidence="1">
    <location>
        <begin position="1"/>
        <end position="37"/>
    </location>
</feature>
<dbReference type="InterPro" id="IPR027443">
    <property type="entry name" value="IPNS-like_sf"/>
</dbReference>
<name>A0AAD7C7L8_9AGAR</name>
<comment type="caution">
    <text evidence="2">The sequence shown here is derived from an EMBL/GenBank/DDBJ whole genome shotgun (WGS) entry which is preliminary data.</text>
</comment>
<organism evidence="2 3">
    <name type="scientific">Roridomyces roridus</name>
    <dbReference type="NCBI Taxonomy" id="1738132"/>
    <lineage>
        <taxon>Eukaryota</taxon>
        <taxon>Fungi</taxon>
        <taxon>Dikarya</taxon>
        <taxon>Basidiomycota</taxon>
        <taxon>Agaricomycotina</taxon>
        <taxon>Agaricomycetes</taxon>
        <taxon>Agaricomycetidae</taxon>
        <taxon>Agaricales</taxon>
        <taxon>Marasmiineae</taxon>
        <taxon>Mycenaceae</taxon>
        <taxon>Roridomyces</taxon>
    </lineage>
</organism>
<evidence type="ECO:0000313" key="3">
    <source>
        <dbReference type="Proteomes" id="UP001221142"/>
    </source>
</evidence>
<protein>
    <recommendedName>
        <fullName evidence="4">Fe2OG dioxygenase domain-containing protein</fullName>
    </recommendedName>
</protein>
<accession>A0AAD7C7L8</accession>
<dbReference type="SUPFAM" id="SSF51197">
    <property type="entry name" value="Clavaminate synthase-like"/>
    <property type="match status" value="1"/>
</dbReference>
<feature type="compositionally biased region" description="Pro residues" evidence="1">
    <location>
        <begin position="1"/>
        <end position="14"/>
    </location>
</feature>
<reference evidence="2" key="1">
    <citation type="submission" date="2023-03" db="EMBL/GenBank/DDBJ databases">
        <title>Massive genome expansion in bonnet fungi (Mycena s.s.) driven by repeated elements and novel gene families across ecological guilds.</title>
        <authorList>
            <consortium name="Lawrence Berkeley National Laboratory"/>
            <person name="Harder C.B."/>
            <person name="Miyauchi S."/>
            <person name="Viragh M."/>
            <person name="Kuo A."/>
            <person name="Thoen E."/>
            <person name="Andreopoulos B."/>
            <person name="Lu D."/>
            <person name="Skrede I."/>
            <person name="Drula E."/>
            <person name="Henrissat B."/>
            <person name="Morin E."/>
            <person name="Kohler A."/>
            <person name="Barry K."/>
            <person name="LaButti K."/>
            <person name="Morin E."/>
            <person name="Salamov A."/>
            <person name="Lipzen A."/>
            <person name="Mereny Z."/>
            <person name="Hegedus B."/>
            <person name="Baldrian P."/>
            <person name="Stursova M."/>
            <person name="Weitz H."/>
            <person name="Taylor A."/>
            <person name="Grigoriev I.V."/>
            <person name="Nagy L.G."/>
            <person name="Martin F."/>
            <person name="Kauserud H."/>
        </authorList>
    </citation>
    <scope>NUCLEOTIDE SEQUENCE</scope>
    <source>
        <strain evidence="2">9284</strain>
    </source>
</reference>
<dbReference type="Gene3D" id="2.60.120.330">
    <property type="entry name" value="B-lactam Antibiotic, Isopenicillin N Synthase, Chain"/>
    <property type="match status" value="1"/>
</dbReference>
<keyword evidence="3" id="KW-1185">Reference proteome</keyword>
<proteinExistence type="predicted"/>
<evidence type="ECO:0000256" key="1">
    <source>
        <dbReference type="SAM" id="MobiDB-lite"/>
    </source>
</evidence>
<dbReference type="Proteomes" id="UP001221142">
    <property type="component" value="Unassembled WGS sequence"/>
</dbReference>
<feature type="region of interest" description="Disordered" evidence="1">
    <location>
        <begin position="373"/>
        <end position="402"/>
    </location>
</feature>
<sequence>MTTMYAPPPGPPPGIHASVQYAPPPGPPPATYAPPPGPPPMFYPRDTRDLSQFIRNNLTALATRGWLSVPLPPELESLYADLFAESAHFFNLPSDSPIKLKHAAPPGKSASDEGFADIPGEKQLITLRRLSGIPDSATSEGSAHTLHSATTAAWNATGELFLDTAHTIAESLGLEEDVFDELSADSKGLPASSRASSLLRLFRYKRPPQDTPGGKKIVAEEHKDLGILTLVIGHSPGLDARDPTTGEWHSVEDAPPPGWGKLTATLLCGRTLWYLTRGLYASGDHRVSVRAPSSPDDLYRFSLVFALRPFYTAPIETDVFARSPLIGPFPPARISPTTYPQCSMHGEPARMLFDVIIGKSWNVNVAPEIREMQKKKLADASRKTSDPGSTQVESTTTDKDAQ</sequence>
<dbReference type="AlphaFoldDB" id="A0AAD7C7L8"/>
<evidence type="ECO:0008006" key="4">
    <source>
        <dbReference type="Google" id="ProtNLM"/>
    </source>
</evidence>
<dbReference type="EMBL" id="JARKIF010000004">
    <property type="protein sequence ID" value="KAJ7641280.1"/>
    <property type="molecule type" value="Genomic_DNA"/>
</dbReference>
<feature type="compositionally biased region" description="Basic and acidic residues" evidence="1">
    <location>
        <begin position="373"/>
        <end position="385"/>
    </location>
</feature>
<evidence type="ECO:0000313" key="2">
    <source>
        <dbReference type="EMBL" id="KAJ7641280.1"/>
    </source>
</evidence>
<feature type="compositionally biased region" description="Polar residues" evidence="1">
    <location>
        <begin position="386"/>
        <end position="395"/>
    </location>
</feature>
<gene>
    <name evidence="2" type="ORF">FB45DRAFT_899841</name>
</gene>
<feature type="compositionally biased region" description="Pro residues" evidence="1">
    <location>
        <begin position="22"/>
        <end position="37"/>
    </location>
</feature>